<dbReference type="Proteomes" id="UP000694388">
    <property type="component" value="Unplaced"/>
</dbReference>
<dbReference type="GeneTree" id="ENSGT00940000155527"/>
<dbReference type="InterPro" id="IPR000203">
    <property type="entry name" value="GPS"/>
</dbReference>
<dbReference type="Pfam" id="PF01825">
    <property type="entry name" value="GPS"/>
    <property type="match status" value="1"/>
</dbReference>
<sequence>RQLNDKITTSAPLYQTPFQSGSLFLQEKKEKAKCVFWDMKTNTWSTDGCTVLSQNSSDVTCSCNHLTNFAVLMAKTEHSSVEVHIWRLGIVSWVGLLVSLACLLPAGFTFAFCRALKSPRNTVHMNLCLCLFVAELCFLLGIQRRENKILCAVIAGVLHYTFLAAFSWMLLEGICLYAMVVRVFPGMNLRTRSLLLAGYGLPAIVITFLITSSFYSCWLDDKLRWGFLAPAAIILLWIFQERKLNGYCKEDKLYNCSALFLNFSFLRSYLLASLALVFVLGLPWLLGFAFLFSDSIVLHYIFACINGLQGLFIFFFHCVLTEGSTGVLSSSILTTGLLQQL</sequence>
<dbReference type="PRINTS" id="PR00249">
    <property type="entry name" value="GPCRSECRETIN"/>
</dbReference>
<dbReference type="Gene3D" id="1.20.1070.10">
    <property type="entry name" value="Rhodopsin 7-helix transmembrane proteins"/>
    <property type="match status" value="1"/>
</dbReference>
<evidence type="ECO:0000256" key="2">
    <source>
        <dbReference type="ARBA" id="ARBA00022692"/>
    </source>
</evidence>
<protein>
    <submittedName>
        <fullName evidence="9">Uncharacterized protein</fullName>
    </submittedName>
</protein>
<keyword evidence="10" id="KW-1185">Reference proteome</keyword>
<dbReference type="PROSITE" id="PS50221">
    <property type="entry name" value="GAIN_B"/>
    <property type="match status" value="1"/>
</dbReference>
<organism evidence="9 10">
    <name type="scientific">Eptatretus burgeri</name>
    <name type="common">Inshore hagfish</name>
    <dbReference type="NCBI Taxonomy" id="7764"/>
    <lineage>
        <taxon>Eukaryota</taxon>
        <taxon>Metazoa</taxon>
        <taxon>Chordata</taxon>
        <taxon>Craniata</taxon>
        <taxon>Vertebrata</taxon>
        <taxon>Cyclostomata</taxon>
        <taxon>Myxini</taxon>
        <taxon>Myxiniformes</taxon>
        <taxon>Myxinidae</taxon>
        <taxon>Eptatretinae</taxon>
        <taxon>Eptatretus</taxon>
    </lineage>
</organism>
<evidence type="ECO:0000256" key="3">
    <source>
        <dbReference type="ARBA" id="ARBA00022989"/>
    </source>
</evidence>
<dbReference type="Gene3D" id="2.60.220.50">
    <property type="match status" value="1"/>
</dbReference>
<evidence type="ECO:0000313" key="9">
    <source>
        <dbReference type="Ensembl" id="ENSEBUP00000025214.1"/>
    </source>
</evidence>
<comment type="subcellular location">
    <subcellularLocation>
        <location evidence="1">Membrane</location>
        <topology evidence="1">Multi-pass membrane protein</topology>
    </subcellularLocation>
</comment>
<dbReference type="PANTHER" id="PTHR12011">
    <property type="entry name" value="ADHESION G-PROTEIN COUPLED RECEPTOR"/>
    <property type="match status" value="1"/>
</dbReference>
<dbReference type="AlphaFoldDB" id="A0A8C4R4K2"/>
<name>A0A8C4R4K2_EPTBU</name>
<dbReference type="PANTHER" id="PTHR12011:SF433">
    <property type="entry name" value="ADHESION G PROTEIN-COUPLED RECEPTOR E1-LIKE-RELATED"/>
    <property type="match status" value="1"/>
</dbReference>
<feature type="transmembrane region" description="Helical" evidence="6">
    <location>
        <begin position="269"/>
        <end position="292"/>
    </location>
</feature>
<accession>A0A8C4R4K2</accession>
<evidence type="ECO:0000256" key="6">
    <source>
        <dbReference type="SAM" id="Phobius"/>
    </source>
</evidence>
<feature type="domain" description="GAIN-B" evidence="7">
    <location>
        <begin position="1"/>
        <end position="79"/>
    </location>
</feature>
<feature type="transmembrane region" description="Helical" evidence="6">
    <location>
        <begin position="90"/>
        <end position="113"/>
    </location>
</feature>
<proteinExistence type="predicted"/>
<keyword evidence="2 6" id="KW-0812">Transmembrane</keyword>
<feature type="transmembrane region" description="Helical" evidence="6">
    <location>
        <begin position="196"/>
        <end position="216"/>
    </location>
</feature>
<feature type="transmembrane region" description="Helical" evidence="6">
    <location>
        <begin position="125"/>
        <end position="142"/>
    </location>
</feature>
<evidence type="ECO:0000259" key="8">
    <source>
        <dbReference type="PROSITE" id="PS50261"/>
    </source>
</evidence>
<dbReference type="OMA" id="TFQHIQV"/>
<dbReference type="InterPro" id="IPR017981">
    <property type="entry name" value="GPCR_2-like_7TM"/>
</dbReference>
<feature type="transmembrane region" description="Helical" evidence="6">
    <location>
        <begin position="222"/>
        <end position="239"/>
    </location>
</feature>
<keyword evidence="5" id="KW-1015">Disulfide bond</keyword>
<dbReference type="InterPro" id="IPR000832">
    <property type="entry name" value="GPCR_2_secretin-like"/>
</dbReference>
<keyword evidence="4 6" id="KW-0472">Membrane</keyword>
<dbReference type="PROSITE" id="PS50261">
    <property type="entry name" value="G_PROTEIN_RECEP_F2_4"/>
    <property type="match status" value="1"/>
</dbReference>
<feature type="domain" description="G-protein coupled receptors family 2 profile 2" evidence="8">
    <location>
        <begin position="88"/>
        <end position="321"/>
    </location>
</feature>
<dbReference type="GO" id="GO:0004930">
    <property type="term" value="F:G protein-coupled receptor activity"/>
    <property type="evidence" value="ECO:0007669"/>
    <property type="project" value="InterPro"/>
</dbReference>
<dbReference type="InterPro" id="IPR046338">
    <property type="entry name" value="GAIN_dom_sf"/>
</dbReference>
<dbReference type="Ensembl" id="ENSEBUT00000025791.1">
    <property type="protein sequence ID" value="ENSEBUP00000025214.1"/>
    <property type="gene ID" value="ENSEBUG00000015545.1"/>
</dbReference>
<dbReference type="Pfam" id="PF00002">
    <property type="entry name" value="7tm_2"/>
    <property type="match status" value="1"/>
</dbReference>
<reference evidence="9" key="2">
    <citation type="submission" date="2025-09" db="UniProtKB">
        <authorList>
            <consortium name="Ensembl"/>
        </authorList>
    </citation>
    <scope>IDENTIFICATION</scope>
</reference>
<evidence type="ECO:0000259" key="7">
    <source>
        <dbReference type="PROSITE" id="PS50221"/>
    </source>
</evidence>
<reference evidence="9" key="1">
    <citation type="submission" date="2025-08" db="UniProtKB">
        <authorList>
            <consortium name="Ensembl"/>
        </authorList>
    </citation>
    <scope>IDENTIFICATION</scope>
</reference>
<evidence type="ECO:0000313" key="10">
    <source>
        <dbReference type="Proteomes" id="UP000694388"/>
    </source>
</evidence>
<dbReference type="GO" id="GO:0007189">
    <property type="term" value="P:adenylate cyclase-activating G protein-coupled receptor signaling pathway"/>
    <property type="evidence" value="ECO:0007669"/>
    <property type="project" value="TreeGrafter"/>
</dbReference>
<evidence type="ECO:0000256" key="5">
    <source>
        <dbReference type="ARBA" id="ARBA00023157"/>
    </source>
</evidence>
<keyword evidence="3 6" id="KW-1133">Transmembrane helix</keyword>
<evidence type="ECO:0000256" key="1">
    <source>
        <dbReference type="ARBA" id="ARBA00004141"/>
    </source>
</evidence>
<evidence type="ECO:0000256" key="4">
    <source>
        <dbReference type="ARBA" id="ARBA00023136"/>
    </source>
</evidence>
<dbReference type="SMART" id="SM00303">
    <property type="entry name" value="GPS"/>
    <property type="match status" value="1"/>
</dbReference>
<dbReference type="InterPro" id="IPR057244">
    <property type="entry name" value="GAIN_B"/>
</dbReference>
<feature type="transmembrane region" description="Helical" evidence="6">
    <location>
        <begin position="298"/>
        <end position="320"/>
    </location>
</feature>
<dbReference type="GO" id="GO:0005886">
    <property type="term" value="C:plasma membrane"/>
    <property type="evidence" value="ECO:0007669"/>
    <property type="project" value="TreeGrafter"/>
</dbReference>
<dbReference type="GO" id="GO:0007166">
    <property type="term" value="P:cell surface receptor signaling pathway"/>
    <property type="evidence" value="ECO:0007669"/>
    <property type="project" value="InterPro"/>
</dbReference>